<organism evidence="2">
    <name type="scientific">marine sediment metagenome</name>
    <dbReference type="NCBI Taxonomy" id="412755"/>
    <lineage>
        <taxon>unclassified sequences</taxon>
        <taxon>metagenomes</taxon>
        <taxon>ecological metagenomes</taxon>
    </lineage>
</organism>
<sequence length="150" mass="16244">MATETKTINLYDYDAKKEQPTDVDMIMDLIGKETTAGVIKQIVDKNIKNPNFDTSKPFGPANQTYIPSGTTKNENEIDKLFHTDGRTITEIRAKKDPVFKDTWLAKWEGKTKDKSAAKAGVVSGAPKGPGAAKPAVTAGAPVDTTALFED</sequence>
<feature type="compositionally biased region" description="Low complexity" evidence="1">
    <location>
        <begin position="119"/>
        <end position="137"/>
    </location>
</feature>
<name>X0VQH3_9ZZZZ</name>
<accession>X0VQH3</accession>
<proteinExistence type="predicted"/>
<comment type="caution">
    <text evidence="2">The sequence shown here is derived from an EMBL/GenBank/DDBJ whole genome shotgun (WGS) entry which is preliminary data.</text>
</comment>
<feature type="region of interest" description="Disordered" evidence="1">
    <location>
        <begin position="112"/>
        <end position="137"/>
    </location>
</feature>
<feature type="compositionally biased region" description="Polar residues" evidence="1">
    <location>
        <begin position="61"/>
        <end position="72"/>
    </location>
</feature>
<dbReference type="EMBL" id="BARS01021040">
    <property type="protein sequence ID" value="GAG13407.1"/>
    <property type="molecule type" value="Genomic_DNA"/>
</dbReference>
<dbReference type="AlphaFoldDB" id="X0VQH3"/>
<evidence type="ECO:0000256" key="1">
    <source>
        <dbReference type="SAM" id="MobiDB-lite"/>
    </source>
</evidence>
<reference evidence="2" key="1">
    <citation type="journal article" date="2014" name="Front. Microbiol.">
        <title>High frequency of phylogenetically diverse reductive dehalogenase-homologous genes in deep subseafloor sedimentary metagenomes.</title>
        <authorList>
            <person name="Kawai M."/>
            <person name="Futagami T."/>
            <person name="Toyoda A."/>
            <person name="Takaki Y."/>
            <person name="Nishi S."/>
            <person name="Hori S."/>
            <person name="Arai W."/>
            <person name="Tsubouchi T."/>
            <person name="Morono Y."/>
            <person name="Uchiyama I."/>
            <person name="Ito T."/>
            <person name="Fujiyama A."/>
            <person name="Inagaki F."/>
            <person name="Takami H."/>
        </authorList>
    </citation>
    <scope>NUCLEOTIDE SEQUENCE</scope>
    <source>
        <strain evidence="2">Expedition CK06-06</strain>
    </source>
</reference>
<gene>
    <name evidence="2" type="ORF">S01H1_33854</name>
</gene>
<feature type="region of interest" description="Disordered" evidence="1">
    <location>
        <begin position="49"/>
        <end position="72"/>
    </location>
</feature>
<evidence type="ECO:0000313" key="2">
    <source>
        <dbReference type="EMBL" id="GAG13407.1"/>
    </source>
</evidence>
<protein>
    <submittedName>
        <fullName evidence="2">Uncharacterized protein</fullName>
    </submittedName>
</protein>